<proteinExistence type="inferred from homology"/>
<comment type="catalytic activity">
    <reaction evidence="3">
        <text>an acyl-CoA + acetate = a carboxylate + acetyl-CoA</text>
        <dbReference type="Rhea" id="RHEA:13381"/>
        <dbReference type="ChEBI" id="CHEBI:29067"/>
        <dbReference type="ChEBI" id="CHEBI:30089"/>
        <dbReference type="ChEBI" id="CHEBI:57288"/>
        <dbReference type="ChEBI" id="CHEBI:58342"/>
        <dbReference type="EC" id="2.8.3.8"/>
    </reaction>
</comment>
<dbReference type="EMBL" id="BMXE01000007">
    <property type="protein sequence ID" value="GHB43164.1"/>
    <property type="molecule type" value="Genomic_DNA"/>
</dbReference>
<sequence>MQICSAREIAAFVQDGDTIVIGGCGWGLATPEALLEAIEQRFLSTGHPKNLFIVNALSIGDGDKRGLNRFAHKGMLRGIVTSHFVSTPSLRKLVFQNKLEAYCLPAGVIQQLIREIGAGRPGLITHTGLGTFVDPRQTGGKCNEASKHELVELLHLHGREYLRYRPFKIDLALICGSVADTKGNLSLDHEAVTLDFLSLAMAAHNSGGHCFAQVRNIVQTRSLPARSVAVPGVLVDALVETPDQTIAYDTPYSPALSGDIKPSHPRVQNEPSEVARKVIARRAAEELTENASANIGFGIPSGIHFTEQRQHLAQQICMSCEHGHYNGQFLGDALYGAALGSESLLSSLDQFDFYNGGGLDIAFLGMNEVDRHGNVNLSTVNGKIVGPGSFIDISQNARKLVFCGLLTGMETQVDFRNDKLRVIRNGSHPKFVQQTDHITFNAINARKIGQEVLYVTERAVFQLGPNGLVLTEVAPGIKPKRDVLAHIGFACKVDVQHKMPEHIFNAL</sequence>
<protein>
    <recommendedName>
        <fullName evidence="3">Acetate CoA-transferase YdiF</fullName>
        <ecNumber evidence="3">2.8.3.8</ecNumber>
    </recommendedName>
</protein>
<name>A0ABQ3EJJ9_9HYPH</name>
<organism evidence="4 5">
    <name type="scientific">Pseudovibrio japonicus</name>
    <dbReference type="NCBI Taxonomy" id="366534"/>
    <lineage>
        <taxon>Bacteria</taxon>
        <taxon>Pseudomonadati</taxon>
        <taxon>Pseudomonadota</taxon>
        <taxon>Alphaproteobacteria</taxon>
        <taxon>Hyphomicrobiales</taxon>
        <taxon>Stappiaceae</taxon>
        <taxon>Pseudovibrio</taxon>
    </lineage>
</organism>
<dbReference type="PIRSF" id="PIRSF000858">
    <property type="entry name" value="SCOT-t"/>
    <property type="match status" value="1"/>
</dbReference>
<dbReference type="SMART" id="SM00882">
    <property type="entry name" value="CoA_trans"/>
    <property type="match status" value="1"/>
</dbReference>
<comment type="similarity">
    <text evidence="1 3">Belongs to the 3-oxoacid CoA-transferase family.</text>
</comment>
<dbReference type="RefSeq" id="WP_189438163.1">
    <property type="nucleotide sequence ID" value="NZ_BMXE01000007.1"/>
</dbReference>
<evidence type="ECO:0000256" key="2">
    <source>
        <dbReference type="ARBA" id="ARBA00022679"/>
    </source>
</evidence>
<dbReference type="Gene3D" id="3.40.1080.10">
    <property type="entry name" value="Glutaconate Coenzyme A-transferase"/>
    <property type="match status" value="2"/>
</dbReference>
<evidence type="ECO:0000256" key="1">
    <source>
        <dbReference type="ARBA" id="ARBA00007154"/>
    </source>
</evidence>
<dbReference type="PANTHER" id="PTHR43293:SF1">
    <property type="entry name" value="ACETATE COA-TRANSFERASE YDIF"/>
    <property type="match status" value="1"/>
</dbReference>
<dbReference type="Pfam" id="PF01144">
    <property type="entry name" value="CoA_trans"/>
    <property type="match status" value="1"/>
</dbReference>
<dbReference type="InterPro" id="IPR014388">
    <property type="entry name" value="3-oxoacid_CoA-transferase"/>
</dbReference>
<comment type="function">
    <text evidence="3">CoA transferase having broad substrate specificity for short-chain acyl-CoA thioesters with the activity decreasing when the length of the carboxylic acid chain exceeds four carbons.</text>
</comment>
<dbReference type="SUPFAM" id="SSF100950">
    <property type="entry name" value="NagB/RpiA/CoA transferase-like"/>
    <property type="match status" value="2"/>
</dbReference>
<keyword evidence="2 3" id="KW-0808">Transferase</keyword>
<dbReference type="Proteomes" id="UP000637980">
    <property type="component" value="Unassembled WGS sequence"/>
</dbReference>
<dbReference type="InterPro" id="IPR037171">
    <property type="entry name" value="NagB/RpiA_transferase-like"/>
</dbReference>
<evidence type="ECO:0000313" key="4">
    <source>
        <dbReference type="EMBL" id="GHB43164.1"/>
    </source>
</evidence>
<keyword evidence="5" id="KW-1185">Reference proteome</keyword>
<accession>A0ABQ3EJJ9</accession>
<dbReference type="PANTHER" id="PTHR43293">
    <property type="entry name" value="ACETATE COA-TRANSFERASE YDIF"/>
    <property type="match status" value="1"/>
</dbReference>
<gene>
    <name evidence="4" type="ORF">GCM10007094_35740</name>
</gene>
<dbReference type="InterPro" id="IPR004165">
    <property type="entry name" value="CoA_trans_fam_I"/>
</dbReference>
<evidence type="ECO:0000256" key="3">
    <source>
        <dbReference type="PIRNR" id="PIRNR000858"/>
    </source>
</evidence>
<comment type="caution">
    <text evidence="4">The sequence shown here is derived from an EMBL/GenBank/DDBJ whole genome shotgun (WGS) entry which is preliminary data.</text>
</comment>
<dbReference type="EC" id="2.8.3.8" evidence="3"/>
<evidence type="ECO:0000313" key="5">
    <source>
        <dbReference type="Proteomes" id="UP000637980"/>
    </source>
</evidence>
<reference evidence="5" key="1">
    <citation type="journal article" date="2019" name="Int. J. Syst. Evol. Microbiol.">
        <title>The Global Catalogue of Microorganisms (GCM) 10K type strain sequencing project: providing services to taxonomists for standard genome sequencing and annotation.</title>
        <authorList>
            <consortium name="The Broad Institute Genomics Platform"/>
            <consortium name="The Broad Institute Genome Sequencing Center for Infectious Disease"/>
            <person name="Wu L."/>
            <person name="Ma J."/>
        </authorList>
    </citation>
    <scope>NUCLEOTIDE SEQUENCE [LARGE SCALE GENOMIC DNA]</scope>
    <source>
        <strain evidence="5">KCTC 12861</strain>
    </source>
</reference>